<sequence length="200" mass="21815">MSSFDARLLLRQASFKKGIEAGDMQQRLRELAGELWRQDHEDKLWSRRSEGFLLEQQLVEQPAVVEVDLAGEADAMMVEDLLSQLPRVRSRLLAEADPSGQLDALRLLRSGICAETPAGLLGDLPNCLVTLAETAEVAEIRVEAMAALADLACSSVEKALLVAESGALPLCVRLLQSSDEALGQESFRALQGVRQTAEIF</sequence>
<organism evidence="1 2">
    <name type="scientific">Symbiodinium microadriaticum</name>
    <name type="common">Dinoflagellate</name>
    <name type="synonym">Zooxanthella microadriatica</name>
    <dbReference type="NCBI Taxonomy" id="2951"/>
    <lineage>
        <taxon>Eukaryota</taxon>
        <taxon>Sar</taxon>
        <taxon>Alveolata</taxon>
        <taxon>Dinophyceae</taxon>
        <taxon>Suessiales</taxon>
        <taxon>Symbiodiniaceae</taxon>
        <taxon>Symbiodinium</taxon>
    </lineage>
</organism>
<dbReference type="AlphaFoldDB" id="A0A1Q9F1R5"/>
<dbReference type="InterPro" id="IPR011989">
    <property type="entry name" value="ARM-like"/>
</dbReference>
<keyword evidence="2" id="KW-1185">Reference proteome</keyword>
<dbReference type="SUPFAM" id="SSF48371">
    <property type="entry name" value="ARM repeat"/>
    <property type="match status" value="1"/>
</dbReference>
<reference evidence="1 2" key="1">
    <citation type="submission" date="2016-02" db="EMBL/GenBank/DDBJ databases">
        <title>Genome analysis of coral dinoflagellate symbionts highlights evolutionary adaptations to a symbiotic lifestyle.</title>
        <authorList>
            <person name="Aranda M."/>
            <person name="Li Y."/>
            <person name="Liew Y.J."/>
            <person name="Baumgarten S."/>
            <person name="Simakov O."/>
            <person name="Wilson M."/>
            <person name="Piel J."/>
            <person name="Ashoor H."/>
            <person name="Bougouffa S."/>
            <person name="Bajic V.B."/>
            <person name="Ryu T."/>
            <person name="Ravasi T."/>
            <person name="Bayer T."/>
            <person name="Micklem G."/>
            <person name="Kim H."/>
            <person name="Bhak J."/>
            <person name="Lajeunesse T.C."/>
            <person name="Voolstra C.R."/>
        </authorList>
    </citation>
    <scope>NUCLEOTIDE SEQUENCE [LARGE SCALE GENOMIC DNA]</scope>
    <source>
        <strain evidence="1 2">CCMP2467</strain>
    </source>
</reference>
<comment type="caution">
    <text evidence="1">The sequence shown here is derived from an EMBL/GenBank/DDBJ whole genome shotgun (WGS) entry which is preliminary data.</text>
</comment>
<dbReference type="InterPro" id="IPR016024">
    <property type="entry name" value="ARM-type_fold"/>
</dbReference>
<gene>
    <name evidence="1" type="ORF">AK812_SmicGene2339</name>
</gene>
<evidence type="ECO:0000313" key="1">
    <source>
        <dbReference type="EMBL" id="OLQ13636.1"/>
    </source>
</evidence>
<evidence type="ECO:0000313" key="2">
    <source>
        <dbReference type="Proteomes" id="UP000186817"/>
    </source>
</evidence>
<dbReference type="Proteomes" id="UP000186817">
    <property type="component" value="Unassembled WGS sequence"/>
</dbReference>
<accession>A0A1Q9F1R5</accession>
<dbReference type="OrthoDB" id="415544at2759"/>
<dbReference type="Gene3D" id="1.25.10.10">
    <property type="entry name" value="Leucine-rich Repeat Variant"/>
    <property type="match status" value="1"/>
</dbReference>
<dbReference type="EMBL" id="LSRX01000025">
    <property type="protein sequence ID" value="OLQ13636.1"/>
    <property type="molecule type" value="Genomic_DNA"/>
</dbReference>
<proteinExistence type="predicted"/>
<name>A0A1Q9F1R5_SYMMI</name>
<protein>
    <submittedName>
        <fullName evidence="1">Uncharacterized protein</fullName>
    </submittedName>
</protein>